<dbReference type="InterPro" id="IPR003646">
    <property type="entry name" value="SH3-like_bac-type"/>
</dbReference>
<proteinExistence type="inferred from homology"/>
<sequence length="273" mass="29667">MGRALKKLILPLILALSLVPTNVTAENEIDPKDCIPFPADCKKAEVAATALYAVDVPAPQNYDWSSNAEALHVTEDGVFSLFMGKGTLTGVPKDGKGETIKISLSAPTPYFSSKNIVIDSPEGEELIVETGSGFITAGRSGDDCFTSEEIEGRKYGISDAYRIMPKKEGKGAIVYTINMNKQYKINITVKKSALMSEEERKALIEKAGENAKIVIAEKNVNVRADASADAEKVGSIKAGDEVIVTQPYYTEKWHQILYDGELCYVSASYLNVK</sequence>
<name>A0A8S5QQW0_9CAUD</name>
<evidence type="ECO:0000256" key="1">
    <source>
        <dbReference type="ARBA" id="ARBA00007553"/>
    </source>
</evidence>
<organism evidence="3">
    <name type="scientific">Siphoviridae sp. ct8LX107</name>
    <dbReference type="NCBI Taxonomy" id="2826169"/>
    <lineage>
        <taxon>Viruses</taxon>
        <taxon>Duplodnaviria</taxon>
        <taxon>Heunggongvirae</taxon>
        <taxon>Uroviricota</taxon>
        <taxon>Caudoviricetes</taxon>
    </lineage>
</organism>
<evidence type="ECO:0000313" key="3">
    <source>
        <dbReference type="EMBL" id="DAE21004.1"/>
    </source>
</evidence>
<dbReference type="PROSITE" id="PS51781">
    <property type="entry name" value="SH3B"/>
    <property type="match status" value="1"/>
</dbReference>
<evidence type="ECO:0000259" key="2">
    <source>
        <dbReference type="PROSITE" id="PS51781"/>
    </source>
</evidence>
<comment type="similarity">
    <text evidence="1">Belongs to the N-acetylmuramoyl-L-alanine amidase 2 family.</text>
</comment>
<accession>A0A8S5QQW0</accession>
<feature type="domain" description="SH3b" evidence="2">
    <location>
        <begin position="209"/>
        <end position="273"/>
    </location>
</feature>
<dbReference type="Gene3D" id="2.30.30.40">
    <property type="entry name" value="SH3 Domains"/>
    <property type="match status" value="1"/>
</dbReference>
<dbReference type="EMBL" id="BK015706">
    <property type="protein sequence ID" value="DAE21004.1"/>
    <property type="molecule type" value="Genomic_DNA"/>
</dbReference>
<dbReference type="Pfam" id="PF08239">
    <property type="entry name" value="SH3_3"/>
    <property type="match status" value="1"/>
</dbReference>
<reference evidence="3" key="1">
    <citation type="journal article" date="2021" name="Proc. Natl. Acad. Sci. U.S.A.">
        <title>A Catalog of Tens of Thousands of Viruses from Human Metagenomes Reveals Hidden Associations with Chronic Diseases.</title>
        <authorList>
            <person name="Tisza M.J."/>
            <person name="Buck C.B."/>
        </authorList>
    </citation>
    <scope>NUCLEOTIDE SEQUENCE</scope>
    <source>
        <strain evidence="3">Ct8LX107</strain>
    </source>
</reference>
<protein>
    <submittedName>
        <fullName evidence="3">SH3 domain protein</fullName>
    </submittedName>
</protein>